<evidence type="ECO:0000256" key="7">
    <source>
        <dbReference type="ARBA" id="ARBA00023747"/>
    </source>
</evidence>
<accession>A0A133YHQ4</accession>
<comment type="caution">
    <text evidence="11">The sequence shown here is derived from an EMBL/GenBank/DDBJ whole genome shotgun (WGS) entry which is preliminary data.</text>
</comment>
<dbReference type="GO" id="GO:0005524">
    <property type="term" value="F:ATP binding"/>
    <property type="evidence" value="ECO:0007669"/>
    <property type="project" value="UniProtKB-KW"/>
</dbReference>
<dbReference type="EC" id="7.6.2.13" evidence="8"/>
<organism evidence="11 12">
    <name type="scientific">Amygdalobacter nucleatus</name>
    <dbReference type="NCBI Taxonomy" id="3029274"/>
    <lineage>
        <taxon>Bacteria</taxon>
        <taxon>Bacillati</taxon>
        <taxon>Bacillota</taxon>
        <taxon>Clostridia</taxon>
        <taxon>Eubacteriales</taxon>
        <taxon>Oscillospiraceae</taxon>
        <taxon>Amygdalobacter</taxon>
    </lineage>
</organism>
<evidence type="ECO:0000256" key="8">
    <source>
        <dbReference type="ARBA" id="ARBA00023798"/>
    </source>
</evidence>
<evidence type="ECO:0000259" key="10">
    <source>
        <dbReference type="PROSITE" id="PS50893"/>
    </source>
</evidence>
<name>A0A133YHQ4_9FIRM</name>
<dbReference type="GO" id="GO:0005886">
    <property type="term" value="C:plasma membrane"/>
    <property type="evidence" value="ECO:0007669"/>
    <property type="project" value="UniProtKB-SubCell"/>
</dbReference>
<evidence type="ECO:0000256" key="9">
    <source>
        <dbReference type="ARBA" id="ARBA00034076"/>
    </source>
</evidence>
<comment type="subcellular location">
    <subcellularLocation>
        <location evidence="1">Cell inner membrane</location>
        <topology evidence="1">Peripheral membrane protein</topology>
    </subcellularLocation>
</comment>
<dbReference type="InterPro" id="IPR027417">
    <property type="entry name" value="P-loop_NTPase"/>
</dbReference>
<evidence type="ECO:0000256" key="3">
    <source>
        <dbReference type="ARBA" id="ARBA00011262"/>
    </source>
</evidence>
<dbReference type="RefSeq" id="WP_066712189.1">
    <property type="nucleotide sequence ID" value="NZ_JARFNM010000001.1"/>
</dbReference>
<evidence type="ECO:0000256" key="2">
    <source>
        <dbReference type="ARBA" id="ARBA00009404"/>
    </source>
</evidence>
<evidence type="ECO:0000313" key="12">
    <source>
        <dbReference type="Proteomes" id="UP000070080"/>
    </source>
</evidence>
<comment type="similarity">
    <text evidence="2">Belongs to the ABC transporter superfamily. AI-2 autoinducer porter (TC 3.A.1.2.8) family.</text>
</comment>
<evidence type="ECO:0000256" key="1">
    <source>
        <dbReference type="ARBA" id="ARBA00004417"/>
    </source>
</evidence>
<dbReference type="PANTHER" id="PTHR43790">
    <property type="entry name" value="CARBOHYDRATE TRANSPORT ATP-BINDING PROTEIN MG119-RELATED"/>
    <property type="match status" value="1"/>
</dbReference>
<dbReference type="SMART" id="SM00382">
    <property type="entry name" value="AAA"/>
    <property type="match status" value="2"/>
</dbReference>
<feature type="domain" description="ABC transporter" evidence="10">
    <location>
        <begin position="11"/>
        <end position="240"/>
    </location>
</feature>
<dbReference type="Gene3D" id="3.40.50.300">
    <property type="entry name" value="P-loop containing nucleotide triphosphate hydrolases"/>
    <property type="match status" value="2"/>
</dbReference>
<dbReference type="Proteomes" id="UP000070080">
    <property type="component" value="Unassembled WGS sequence"/>
</dbReference>
<keyword evidence="6 11" id="KW-0067">ATP-binding</keyword>
<dbReference type="PANTHER" id="PTHR43790:SF2">
    <property type="entry name" value="AUTOINDUCER 2 IMPORT ATP-BINDING PROTEIN LSRA"/>
    <property type="match status" value="1"/>
</dbReference>
<comment type="function">
    <text evidence="7">Part of the ABC transporter complex LsrABCD involved in autoinducer 2 (AI-2) import. Responsible for energy coupling to the transport system.</text>
</comment>
<feature type="domain" description="ABC transporter" evidence="10">
    <location>
        <begin position="265"/>
        <end position="509"/>
    </location>
</feature>
<dbReference type="EMBL" id="LSCV01000001">
    <property type="protein sequence ID" value="KXB42700.1"/>
    <property type="molecule type" value="Genomic_DNA"/>
</dbReference>
<dbReference type="PROSITE" id="PS00211">
    <property type="entry name" value="ABC_TRANSPORTER_1"/>
    <property type="match status" value="1"/>
</dbReference>
<dbReference type="Pfam" id="PF00005">
    <property type="entry name" value="ABC_tran"/>
    <property type="match status" value="2"/>
</dbReference>
<evidence type="ECO:0000313" key="11">
    <source>
        <dbReference type="EMBL" id="KXB42700.1"/>
    </source>
</evidence>
<dbReference type="SUPFAM" id="SSF52540">
    <property type="entry name" value="P-loop containing nucleoside triphosphate hydrolases"/>
    <property type="match status" value="2"/>
</dbReference>
<dbReference type="InterPro" id="IPR050107">
    <property type="entry name" value="ABC_carbohydrate_import_ATPase"/>
</dbReference>
<comment type="catalytic activity">
    <reaction evidence="9">
        <text>ATP + H2O + (2R,4S)-2-methyl-2,3,3,4-tetrahydroxytetrahydrofuran-[AI-2-binding protein]Side 1 = ADP + phosphate + (2R,4S)-2-methyl-2,3,3,4-tetrahydroxytetrahydrofuranSide 2 + [AI-2-binding protein]Side 1.</text>
        <dbReference type="EC" id="7.6.2.13"/>
    </reaction>
</comment>
<comment type="subunit">
    <text evidence="3">The complex is composed of two ATP-binding proteins (LsrA), two transmembrane proteins (LsrC and LsrD) and a solute-binding protein (LsrB).</text>
</comment>
<proteinExistence type="inferred from homology"/>
<gene>
    <name evidence="11" type="ORF">HMPREF1872_00036</name>
</gene>
<dbReference type="InterPro" id="IPR003439">
    <property type="entry name" value="ABC_transporter-like_ATP-bd"/>
</dbReference>
<dbReference type="CDD" id="cd03215">
    <property type="entry name" value="ABC_Carb_Monos_II"/>
    <property type="match status" value="1"/>
</dbReference>
<dbReference type="STRING" id="1497955.HMPREF1872_00036"/>
<dbReference type="GO" id="GO:0016887">
    <property type="term" value="F:ATP hydrolysis activity"/>
    <property type="evidence" value="ECO:0007669"/>
    <property type="project" value="InterPro"/>
</dbReference>
<dbReference type="InterPro" id="IPR003593">
    <property type="entry name" value="AAA+_ATPase"/>
</dbReference>
<evidence type="ECO:0000256" key="6">
    <source>
        <dbReference type="ARBA" id="ARBA00022840"/>
    </source>
</evidence>
<dbReference type="PROSITE" id="PS50893">
    <property type="entry name" value="ABC_TRANSPORTER_2"/>
    <property type="match status" value="2"/>
</dbReference>
<sequence length="509" mass="55844">MEENSDSKVMLKVEGIYKSFGTNKVLKGIGLSVKAGEALALIGGNGAGKSTLVKIIMGLYKADQGSVQVDGKDMRLNSVSESLNSGIYMVPQEPLLFPHMTIEENVLIGIPGDRAELSKKLNDLLKKYKWDLDMKSLAQGISVAQQQIVELLRALLRNAGVLILDEPTGALTFDEVETLYKIIDELKKEGKALIYITHRMGEIFRVADNIAIMRDGIITISGKVTEFTEQDLIRGLLPDNATRDDEAKAEEKDGKLVGTGGNPERKGEPVLRLIDYSGYGFYKINLDIYEGEILGIAGVVGAGRTELATTIFGLQKALGGKAILAGKDITNLPTKEIVRSGINYVTEDRSVHGLFKIRSVVNNLCSALLICRTQKNNYFIDKKSEKQTTEEYVEKFRIKTDSIEQEVGNLSGGNQQKIMLARALSTKPKVIILDEPTRGIDAAARADIYRIISELKKSGVAIILISSDMEEIVSLSTRAVVICQGQLHSEYQRDEIGQEKLMIASFGVD</sequence>
<dbReference type="CDD" id="cd03216">
    <property type="entry name" value="ABC_Carb_Monos_I"/>
    <property type="match status" value="1"/>
</dbReference>
<keyword evidence="5" id="KW-0547">Nucleotide-binding</keyword>
<evidence type="ECO:0000256" key="4">
    <source>
        <dbReference type="ARBA" id="ARBA00019459"/>
    </source>
</evidence>
<dbReference type="InterPro" id="IPR017871">
    <property type="entry name" value="ABC_transporter-like_CS"/>
</dbReference>
<reference evidence="12" key="1">
    <citation type="submission" date="2016-01" db="EMBL/GenBank/DDBJ databases">
        <authorList>
            <person name="Mitreva M."/>
            <person name="Pepin K.H."/>
            <person name="Mihindukulasuriya K.A."/>
            <person name="Fulton R."/>
            <person name="Fronick C."/>
            <person name="O'Laughlin M."/>
            <person name="Miner T."/>
            <person name="Herter B."/>
            <person name="Rosa B.A."/>
            <person name="Cordes M."/>
            <person name="Tomlinson C."/>
            <person name="Wollam A."/>
            <person name="Palsikar V.B."/>
            <person name="Mardis E.R."/>
            <person name="Wilson R.K."/>
        </authorList>
    </citation>
    <scope>NUCLEOTIDE SEQUENCE [LARGE SCALE GENOMIC DNA]</scope>
    <source>
        <strain evidence="12">KA00274</strain>
    </source>
</reference>
<evidence type="ECO:0000256" key="5">
    <source>
        <dbReference type="ARBA" id="ARBA00022741"/>
    </source>
</evidence>
<dbReference type="AlphaFoldDB" id="A0A133YHQ4"/>
<dbReference type="PATRIC" id="fig|1497955.3.peg.36"/>
<keyword evidence="12" id="KW-1185">Reference proteome</keyword>
<protein>
    <recommendedName>
        <fullName evidence="4">Autoinducer 2 import ATP-binding protein LsrA</fullName>
        <ecNumber evidence="8">7.6.2.13</ecNumber>
    </recommendedName>
</protein>